<sequence>MMNEIQGARNRLQQYDSHNKMIIIIETNYGDIYSVFGKEDLINVVAIETFFRVKNTNEMINIFHMIKEIMIQIVRLMALY</sequence>
<name>A0A5K1VNG8_ENTHI</name>
<organism evidence="1 2">
    <name type="scientific">Entamoeba histolytica</name>
    <dbReference type="NCBI Taxonomy" id="5759"/>
    <lineage>
        <taxon>Eukaryota</taxon>
        <taxon>Amoebozoa</taxon>
        <taxon>Evosea</taxon>
        <taxon>Archamoebae</taxon>
        <taxon>Mastigamoebida</taxon>
        <taxon>Entamoebidae</taxon>
        <taxon>Entamoeba</taxon>
    </lineage>
</organism>
<proteinExistence type="predicted"/>
<protein>
    <submittedName>
        <fullName evidence="1">Uncharacterized protein</fullName>
    </submittedName>
</protein>
<dbReference type="VEuPathDB" id="AmoebaDB:KM1_102050"/>
<dbReference type="AlphaFoldDB" id="A0A5K1VNG8"/>
<reference evidence="1 2" key="1">
    <citation type="submission" date="2016-05" db="EMBL/GenBank/DDBJ databases">
        <title>First whole genome sequencing of Entamoeba histolytica HM1:IMSS-clone-6.</title>
        <authorList>
            <person name="Mukherjee Avik.K."/>
            <person name="Izumyama S."/>
            <person name="Nakada-Tsukui K."/>
            <person name="Nozaki T."/>
        </authorList>
    </citation>
    <scope>NUCLEOTIDE SEQUENCE [LARGE SCALE GENOMIC DNA]</scope>
    <source>
        <strain evidence="1 2">HM1:IMSS clone 6</strain>
    </source>
</reference>
<comment type="caution">
    <text evidence="1">The sequence shown here is derived from an EMBL/GenBank/DDBJ whole genome shotgun (WGS) entry which is preliminary data.</text>
</comment>
<gene>
    <name evidence="1" type="ORF">CL6EHI_074480</name>
</gene>
<dbReference type="VEuPathDB" id="AmoebaDB:EHI8A_086060"/>
<accession>A0A5K1VNG8</accession>
<dbReference type="VEuPathDB" id="AmoebaDB:EHI7A_075780"/>
<dbReference type="VEuPathDB" id="AmoebaDB:EHI5A_102510"/>
<dbReference type="VEuPathDB" id="AmoebaDB:EHI_074480"/>
<dbReference type="EMBL" id="BDEQ01000001">
    <property type="protein sequence ID" value="GAT98230.1"/>
    <property type="molecule type" value="Genomic_DNA"/>
</dbReference>
<evidence type="ECO:0000313" key="2">
    <source>
        <dbReference type="Proteomes" id="UP000078387"/>
    </source>
</evidence>
<dbReference type="Proteomes" id="UP000078387">
    <property type="component" value="Unassembled WGS sequence"/>
</dbReference>
<evidence type="ECO:0000313" key="1">
    <source>
        <dbReference type="EMBL" id="GAT98230.1"/>
    </source>
</evidence>